<feature type="compositionally biased region" description="Basic and acidic residues" evidence="1">
    <location>
        <begin position="46"/>
        <end position="57"/>
    </location>
</feature>
<name>A0A4S3JMI5_9EURO</name>
<evidence type="ECO:0000256" key="1">
    <source>
        <dbReference type="SAM" id="MobiDB-lite"/>
    </source>
</evidence>
<dbReference type="EMBL" id="SOSA01000102">
    <property type="protein sequence ID" value="THC96705.1"/>
    <property type="molecule type" value="Genomic_DNA"/>
</dbReference>
<sequence>MSNIATHSTICSCKVHQARELVAFAVFNCSFDRKAGQSPSAMTKQSAHEAATDKTKE</sequence>
<dbReference type="VEuPathDB" id="FungiDB:EYZ11_003811"/>
<feature type="region of interest" description="Disordered" evidence="1">
    <location>
        <begin position="34"/>
        <end position="57"/>
    </location>
</feature>
<reference evidence="2 3" key="1">
    <citation type="submission" date="2019-03" db="EMBL/GenBank/DDBJ databases">
        <title>The genome sequence of a newly discovered highly antifungal drug resistant Aspergillus species, Aspergillus tanneri NIH 1004.</title>
        <authorList>
            <person name="Mounaud S."/>
            <person name="Singh I."/>
            <person name="Joardar V."/>
            <person name="Pakala S."/>
            <person name="Pakala S."/>
            <person name="Venepally P."/>
            <person name="Hoover J."/>
            <person name="Nierman W."/>
            <person name="Chung J."/>
            <person name="Losada L."/>
        </authorList>
    </citation>
    <scope>NUCLEOTIDE SEQUENCE [LARGE SCALE GENOMIC DNA]</scope>
    <source>
        <strain evidence="2 3">NIH1004</strain>
    </source>
</reference>
<gene>
    <name evidence="2" type="ORF">EYZ11_003811</name>
</gene>
<accession>A0A4S3JMI5</accession>
<proteinExistence type="predicted"/>
<organism evidence="2 3">
    <name type="scientific">Aspergillus tanneri</name>
    <dbReference type="NCBI Taxonomy" id="1220188"/>
    <lineage>
        <taxon>Eukaryota</taxon>
        <taxon>Fungi</taxon>
        <taxon>Dikarya</taxon>
        <taxon>Ascomycota</taxon>
        <taxon>Pezizomycotina</taxon>
        <taxon>Eurotiomycetes</taxon>
        <taxon>Eurotiomycetidae</taxon>
        <taxon>Eurotiales</taxon>
        <taxon>Aspergillaceae</taxon>
        <taxon>Aspergillus</taxon>
        <taxon>Aspergillus subgen. Circumdati</taxon>
    </lineage>
</organism>
<dbReference type="Proteomes" id="UP000308092">
    <property type="component" value="Unassembled WGS sequence"/>
</dbReference>
<comment type="caution">
    <text evidence="2">The sequence shown here is derived from an EMBL/GenBank/DDBJ whole genome shotgun (WGS) entry which is preliminary data.</text>
</comment>
<protein>
    <submittedName>
        <fullName evidence="2">Uncharacterized protein</fullName>
    </submittedName>
</protein>
<evidence type="ECO:0000313" key="3">
    <source>
        <dbReference type="Proteomes" id="UP000308092"/>
    </source>
</evidence>
<evidence type="ECO:0000313" key="2">
    <source>
        <dbReference type="EMBL" id="THC96705.1"/>
    </source>
</evidence>
<dbReference type="AlphaFoldDB" id="A0A4S3JMI5"/>
<keyword evidence="3" id="KW-1185">Reference proteome</keyword>